<feature type="non-terminal residue" evidence="3">
    <location>
        <position position="1"/>
    </location>
</feature>
<organism evidence="3 4">
    <name type="scientific">Porites evermanni</name>
    <dbReference type="NCBI Taxonomy" id="104178"/>
    <lineage>
        <taxon>Eukaryota</taxon>
        <taxon>Metazoa</taxon>
        <taxon>Cnidaria</taxon>
        <taxon>Anthozoa</taxon>
        <taxon>Hexacorallia</taxon>
        <taxon>Scleractinia</taxon>
        <taxon>Fungiina</taxon>
        <taxon>Poritidae</taxon>
        <taxon>Porites</taxon>
    </lineage>
</organism>
<dbReference type="InterPro" id="IPR013098">
    <property type="entry name" value="Ig_I-set"/>
</dbReference>
<accession>A0ABN8LVN0</accession>
<dbReference type="Gene3D" id="2.60.40.10">
    <property type="entry name" value="Immunoglobulins"/>
    <property type="match status" value="2"/>
</dbReference>
<evidence type="ECO:0000259" key="2">
    <source>
        <dbReference type="PROSITE" id="PS50835"/>
    </source>
</evidence>
<evidence type="ECO:0000313" key="3">
    <source>
        <dbReference type="EMBL" id="CAH3021173.1"/>
    </source>
</evidence>
<sequence>VKGEPGKSIAAPFLLQRPVGSTVNESQTAILKCVADGNPTPQVTWYKLNSSLPIGRHVTTSSALIVKDVRPEDDGVYRCRAENLLGSINATVNLIVQCKIEPTITWEKEGKLSLPVDTYFFPNGTLLFRDIKKIHEGSYICRATNALSTIKTKVKINSPVKVTSCSVVRKYFSGVSGNYVIDPDGEGGLASFTVYCDMTDKSGVGVTVIGHNSESRTHVKGYGGRGSYSRDIHYTGASLSQLAGLTRVSSHCEQFIKYECYHSVMFSPIYGSPYAWWVSRDSTKMTHWGGAFINRRCACGMTYSCADFSHGCNCDTNDNVWREDSGMLTDKTKLPVKQLRFGDTGGNDQGYHTLGKFKCYGTA</sequence>
<dbReference type="SUPFAM" id="SSF48726">
    <property type="entry name" value="Immunoglobulin"/>
    <property type="match status" value="2"/>
</dbReference>
<dbReference type="Pfam" id="PF07679">
    <property type="entry name" value="I-set"/>
    <property type="match status" value="1"/>
</dbReference>
<dbReference type="InterPro" id="IPR007110">
    <property type="entry name" value="Ig-like_dom"/>
</dbReference>
<keyword evidence="4" id="KW-1185">Reference proteome</keyword>
<reference evidence="3 4" key="1">
    <citation type="submission" date="2022-05" db="EMBL/GenBank/DDBJ databases">
        <authorList>
            <consortium name="Genoscope - CEA"/>
            <person name="William W."/>
        </authorList>
    </citation>
    <scope>NUCLEOTIDE SEQUENCE [LARGE SCALE GENOMIC DNA]</scope>
</reference>
<dbReference type="InterPro" id="IPR036179">
    <property type="entry name" value="Ig-like_dom_sf"/>
</dbReference>
<dbReference type="SMART" id="SM00408">
    <property type="entry name" value="IGc2"/>
    <property type="match status" value="2"/>
</dbReference>
<dbReference type="PANTHER" id="PTHR10075">
    <property type="entry name" value="BASIGIN RELATED"/>
    <property type="match status" value="1"/>
</dbReference>
<dbReference type="InterPro" id="IPR003599">
    <property type="entry name" value="Ig_sub"/>
</dbReference>
<feature type="domain" description="Ig-like" evidence="2">
    <location>
        <begin position="12"/>
        <end position="93"/>
    </location>
</feature>
<dbReference type="EMBL" id="CALNXI010000172">
    <property type="protein sequence ID" value="CAH3021173.1"/>
    <property type="molecule type" value="Genomic_DNA"/>
</dbReference>
<dbReference type="SUPFAM" id="SSF56496">
    <property type="entry name" value="Fibrinogen C-terminal domain-like"/>
    <property type="match status" value="1"/>
</dbReference>
<dbReference type="Proteomes" id="UP001159427">
    <property type="component" value="Unassembled WGS sequence"/>
</dbReference>
<dbReference type="PANTHER" id="PTHR10075:SF100">
    <property type="entry name" value="FASCICLIN-2"/>
    <property type="match status" value="1"/>
</dbReference>
<gene>
    <name evidence="3" type="ORF">PEVE_00010252</name>
</gene>
<dbReference type="SMART" id="SM00409">
    <property type="entry name" value="IG"/>
    <property type="match status" value="1"/>
</dbReference>
<dbReference type="PROSITE" id="PS50835">
    <property type="entry name" value="IG_LIKE"/>
    <property type="match status" value="2"/>
</dbReference>
<evidence type="ECO:0000313" key="4">
    <source>
        <dbReference type="Proteomes" id="UP001159427"/>
    </source>
</evidence>
<keyword evidence="1" id="KW-0393">Immunoglobulin domain</keyword>
<dbReference type="InterPro" id="IPR036056">
    <property type="entry name" value="Fibrinogen-like_C"/>
</dbReference>
<protein>
    <recommendedName>
        <fullName evidence="2">Ig-like domain-containing protein</fullName>
    </recommendedName>
</protein>
<proteinExistence type="predicted"/>
<dbReference type="InterPro" id="IPR013783">
    <property type="entry name" value="Ig-like_fold"/>
</dbReference>
<feature type="domain" description="Ig-like" evidence="2">
    <location>
        <begin position="101"/>
        <end position="157"/>
    </location>
</feature>
<dbReference type="Gene3D" id="2.60.120.1000">
    <property type="match status" value="1"/>
</dbReference>
<dbReference type="InterPro" id="IPR003598">
    <property type="entry name" value="Ig_sub2"/>
</dbReference>
<name>A0ABN8LVN0_9CNID</name>
<comment type="caution">
    <text evidence="3">The sequence shown here is derived from an EMBL/GenBank/DDBJ whole genome shotgun (WGS) entry which is preliminary data.</text>
</comment>
<dbReference type="NCBIfam" id="NF040941">
    <property type="entry name" value="GGGWT_bact"/>
    <property type="match status" value="1"/>
</dbReference>
<evidence type="ECO:0000256" key="1">
    <source>
        <dbReference type="ARBA" id="ARBA00023319"/>
    </source>
</evidence>